<evidence type="ECO:0000256" key="7">
    <source>
        <dbReference type="PIRSR" id="PIRSR600821-52"/>
    </source>
</evidence>
<dbReference type="Proteomes" id="UP000321532">
    <property type="component" value="Unassembled WGS sequence"/>
</dbReference>
<dbReference type="HAMAP" id="MF_01201">
    <property type="entry name" value="Ala_racemase"/>
    <property type="match status" value="1"/>
</dbReference>
<dbReference type="GO" id="GO:0030170">
    <property type="term" value="F:pyridoxal phosphate binding"/>
    <property type="evidence" value="ECO:0007669"/>
    <property type="project" value="UniProtKB-UniRule"/>
</dbReference>
<name>A0A512B637_9BACT</name>
<keyword evidence="4 5" id="KW-0413">Isomerase</keyword>
<dbReference type="SUPFAM" id="SSF50621">
    <property type="entry name" value="Alanine racemase C-terminal domain-like"/>
    <property type="match status" value="1"/>
</dbReference>
<dbReference type="Pfam" id="PF08245">
    <property type="entry name" value="Mur_ligase_M"/>
    <property type="match status" value="1"/>
</dbReference>
<dbReference type="InterPro" id="IPR009006">
    <property type="entry name" value="Ala_racemase/Decarboxylase_C"/>
</dbReference>
<reference evidence="9 10" key="1">
    <citation type="submission" date="2019-07" db="EMBL/GenBank/DDBJ databases">
        <title>Whole genome shotgun sequence of Adhaeribacter aerolatus NBRC 106133.</title>
        <authorList>
            <person name="Hosoyama A."/>
            <person name="Uohara A."/>
            <person name="Ohji S."/>
            <person name="Ichikawa N."/>
        </authorList>
    </citation>
    <scope>NUCLEOTIDE SEQUENCE [LARGE SCALE GENOMIC DNA]</scope>
    <source>
        <strain evidence="9 10">NBRC 106133</strain>
    </source>
</reference>
<dbReference type="Gene3D" id="2.40.37.10">
    <property type="entry name" value="Lyase, Ornithine Decarboxylase, Chain A, domain 1"/>
    <property type="match status" value="1"/>
</dbReference>
<comment type="function">
    <text evidence="5">Catalyzes the interconversion of L-alanine and D-alanine. May also act on other amino acids.</text>
</comment>
<comment type="similarity">
    <text evidence="5">Belongs to the alanine racemase family.</text>
</comment>
<dbReference type="InterPro" id="IPR011079">
    <property type="entry name" value="Ala_racemase_C"/>
</dbReference>
<accession>A0A512B637</accession>
<dbReference type="SUPFAM" id="SSF53244">
    <property type="entry name" value="MurD-like peptide ligases, peptide-binding domain"/>
    <property type="match status" value="1"/>
</dbReference>
<dbReference type="PANTHER" id="PTHR30511:SF0">
    <property type="entry name" value="ALANINE RACEMASE, CATABOLIC-RELATED"/>
    <property type="match status" value="1"/>
</dbReference>
<keyword evidence="9" id="KW-0436">Ligase</keyword>
<dbReference type="UniPathway" id="UPA00042">
    <property type="reaction ID" value="UER00497"/>
</dbReference>
<dbReference type="GO" id="GO:0008784">
    <property type="term" value="F:alanine racemase activity"/>
    <property type="evidence" value="ECO:0007669"/>
    <property type="project" value="UniProtKB-UniRule"/>
</dbReference>
<gene>
    <name evidence="9" type="primary">mur</name>
    <name evidence="9" type="synonym">alr</name>
    <name evidence="9" type="ORF">AAE02nite_50880</name>
</gene>
<dbReference type="SMART" id="SM01005">
    <property type="entry name" value="Ala_racemase_C"/>
    <property type="match status" value="1"/>
</dbReference>
<dbReference type="SUPFAM" id="SSF53623">
    <property type="entry name" value="MurD-like peptide ligases, catalytic domain"/>
    <property type="match status" value="1"/>
</dbReference>
<dbReference type="SUPFAM" id="SSF63418">
    <property type="entry name" value="MurE/MurF N-terminal domain"/>
    <property type="match status" value="1"/>
</dbReference>
<dbReference type="CDD" id="cd00430">
    <property type="entry name" value="PLPDE_III_AR"/>
    <property type="match status" value="1"/>
</dbReference>
<dbReference type="PRINTS" id="PR00992">
    <property type="entry name" value="ALARACEMASE"/>
</dbReference>
<dbReference type="InterPro" id="IPR000821">
    <property type="entry name" value="Ala_racemase"/>
</dbReference>
<evidence type="ECO:0000313" key="9">
    <source>
        <dbReference type="EMBL" id="GEO07424.1"/>
    </source>
</evidence>
<comment type="catalytic activity">
    <reaction evidence="1 5">
        <text>L-alanine = D-alanine</text>
        <dbReference type="Rhea" id="RHEA:20249"/>
        <dbReference type="ChEBI" id="CHEBI:57416"/>
        <dbReference type="ChEBI" id="CHEBI:57972"/>
        <dbReference type="EC" id="5.1.1.1"/>
    </reaction>
</comment>
<organism evidence="9 10">
    <name type="scientific">Adhaeribacter aerolatus</name>
    <dbReference type="NCBI Taxonomy" id="670289"/>
    <lineage>
        <taxon>Bacteria</taxon>
        <taxon>Pseudomonadati</taxon>
        <taxon>Bacteroidota</taxon>
        <taxon>Cytophagia</taxon>
        <taxon>Cytophagales</taxon>
        <taxon>Hymenobacteraceae</taxon>
        <taxon>Adhaeribacter</taxon>
    </lineage>
</organism>
<feature type="domain" description="Alanine racemase C-terminal" evidence="8">
    <location>
        <begin position="698"/>
        <end position="822"/>
    </location>
</feature>
<comment type="caution">
    <text evidence="9">The sequence shown here is derived from an EMBL/GenBank/DDBJ whole genome shotgun (WGS) entry which is preliminary data.</text>
</comment>
<dbReference type="EC" id="5.1.1.1" evidence="5"/>
<dbReference type="GO" id="GO:0005524">
    <property type="term" value="F:ATP binding"/>
    <property type="evidence" value="ECO:0007669"/>
    <property type="project" value="InterPro"/>
</dbReference>
<dbReference type="RefSeq" id="WP_146905591.1">
    <property type="nucleotide sequence ID" value="NZ_BJYS01000062.1"/>
</dbReference>
<dbReference type="InterPro" id="IPR036565">
    <property type="entry name" value="Mur-like_cat_sf"/>
</dbReference>
<dbReference type="OrthoDB" id="9801978at2"/>
<dbReference type="Pfam" id="PF01168">
    <property type="entry name" value="Ala_racemase_N"/>
    <property type="match status" value="1"/>
</dbReference>
<evidence type="ECO:0000256" key="6">
    <source>
        <dbReference type="PIRSR" id="PIRSR600821-50"/>
    </source>
</evidence>
<protein>
    <recommendedName>
        <fullName evidence="5">Alanine racemase</fullName>
        <ecNumber evidence="5">5.1.1.1</ecNumber>
    </recommendedName>
</protein>
<dbReference type="Gene3D" id="3.90.190.20">
    <property type="entry name" value="Mur ligase, C-terminal domain"/>
    <property type="match status" value="1"/>
</dbReference>
<dbReference type="InterPro" id="IPR029066">
    <property type="entry name" value="PLP-binding_barrel"/>
</dbReference>
<dbReference type="NCBIfam" id="NF008897">
    <property type="entry name" value="PRK11930.1"/>
    <property type="match status" value="1"/>
</dbReference>
<dbReference type="AlphaFoldDB" id="A0A512B637"/>
<comment type="pathway">
    <text evidence="5">Amino-acid biosynthesis; D-alanine biosynthesis; D-alanine from L-alanine: step 1/1.</text>
</comment>
<dbReference type="GO" id="GO:0030632">
    <property type="term" value="P:D-alanine biosynthetic process"/>
    <property type="evidence" value="ECO:0007669"/>
    <property type="project" value="UniProtKB-UniRule"/>
</dbReference>
<dbReference type="InterPro" id="IPR013221">
    <property type="entry name" value="Mur_ligase_cen"/>
</dbReference>
<dbReference type="EMBL" id="BJYS01000062">
    <property type="protein sequence ID" value="GEO07424.1"/>
    <property type="molecule type" value="Genomic_DNA"/>
</dbReference>
<dbReference type="InterPro" id="IPR001608">
    <property type="entry name" value="Ala_racemase_N"/>
</dbReference>
<dbReference type="Gene3D" id="3.40.1390.10">
    <property type="entry name" value="MurE/MurF, N-terminal domain"/>
    <property type="match status" value="1"/>
</dbReference>
<feature type="modified residue" description="N6-(pyridoxal phosphate)lysine" evidence="5 6">
    <location>
        <position position="496"/>
    </location>
</feature>
<evidence type="ECO:0000256" key="4">
    <source>
        <dbReference type="ARBA" id="ARBA00023235"/>
    </source>
</evidence>
<feature type="binding site" evidence="5 7">
    <location>
        <position position="768"/>
    </location>
    <ligand>
        <name>substrate</name>
    </ligand>
</feature>
<proteinExistence type="inferred from homology"/>
<evidence type="ECO:0000256" key="5">
    <source>
        <dbReference type="HAMAP-Rule" id="MF_01201"/>
    </source>
</evidence>
<dbReference type="Pfam" id="PF00842">
    <property type="entry name" value="Ala_racemase_C"/>
    <property type="match status" value="1"/>
</dbReference>
<dbReference type="GO" id="GO:0016881">
    <property type="term" value="F:acid-amino acid ligase activity"/>
    <property type="evidence" value="ECO:0007669"/>
    <property type="project" value="InterPro"/>
</dbReference>
<dbReference type="Gene3D" id="3.40.1190.10">
    <property type="entry name" value="Mur-like, catalytic domain"/>
    <property type="match status" value="1"/>
</dbReference>
<dbReference type="Gene3D" id="3.20.20.10">
    <property type="entry name" value="Alanine racemase"/>
    <property type="match status" value="1"/>
</dbReference>
<feature type="active site" description="Proton acceptor; specific for D-alanine" evidence="5">
    <location>
        <position position="496"/>
    </location>
</feature>
<dbReference type="InterPro" id="IPR036615">
    <property type="entry name" value="Mur_ligase_C_dom_sf"/>
</dbReference>
<evidence type="ECO:0000256" key="1">
    <source>
        <dbReference type="ARBA" id="ARBA00000316"/>
    </source>
</evidence>
<evidence type="ECO:0000259" key="8">
    <source>
        <dbReference type="SMART" id="SM01005"/>
    </source>
</evidence>
<dbReference type="InterPro" id="IPR035911">
    <property type="entry name" value="MurE/MurF_N"/>
</dbReference>
<evidence type="ECO:0000256" key="2">
    <source>
        <dbReference type="ARBA" id="ARBA00001933"/>
    </source>
</evidence>
<keyword evidence="10" id="KW-1185">Reference proteome</keyword>
<dbReference type="FunFam" id="3.20.20.10:FF:000002">
    <property type="entry name" value="Alanine racemase"/>
    <property type="match status" value="1"/>
</dbReference>
<feature type="binding site" evidence="5 7">
    <location>
        <position position="591"/>
    </location>
    <ligand>
        <name>substrate</name>
    </ligand>
</feature>
<dbReference type="GO" id="GO:0005829">
    <property type="term" value="C:cytosol"/>
    <property type="evidence" value="ECO:0007669"/>
    <property type="project" value="TreeGrafter"/>
</dbReference>
<dbReference type="PANTHER" id="PTHR30511">
    <property type="entry name" value="ALANINE RACEMASE"/>
    <property type="match status" value="1"/>
</dbReference>
<sequence length="824" mass="92000">MLTSEIVARIMPATVLQYTQHYLVQHLLTDSRKILHPAGSIFFAIKGAFHNGHTYIPALYAKGIRQFILEDITYIPEVKSVGDLNTYFPEANFWQVDSSLRALQQVVAYHRSRFTLPVIGITGSNGKTIVKEWLAQLLSPDELVCKSPRSYNSQIGVPLSVWQLNENHTLGIFEAGISRPAEMEYLRPIIQPAYGIFTNIGSAHDEGFTSRQEKVAEKLKLFNEVKLLFYCRDHTDIHAAVLTQRLPAFTWSRHQPADLQIINLRVSGGQANITFRFAGQEQALLLPYADEASIENIIHCLAVLLWRQVPVEEIQQRLNKLSPVAMRLEMKEAINNCYLIDDTYNNDLAGLAIALNLLLHQPRQGKKTLILSDVLQSGLSEEILYSRVAEVVKAKQIDRLIGIGPTISRFREAFGPGSEFYPDTAEFLKAFKPENFRNETILVKGARVFQFEKIVAAFQRKVHGTVLEVNLDALVHNLNYYRAKLQPETKIMVMVKAFAYGSGSYEIANLLQFHRVDYLAVAYTDEGVHLRENGISLPIMVMNPSPDSFAKIQQYHLEPEIYSLEILAACLESLENQPLNIHLKLDTGMHRLGFTPDDLVTVIGWLKAAPQLHVISTFSHLAGADEALHNEFSQKQIEQFREMAAQLEAGLGYPVLKHILNSAGIVRFPEHQLNMVRLGIGLYGVESAGQEQEGLRTVGTLKTTISQVKEVPAGDTVGYSRRGVASAAKKIATIAIGYADGYDRRFGNGVGQVLVNGQPAPIIGNVCMDMCMVDVTGLKVNVGDTVEIFGEHVNIIRLAQSIGTIPYELLTNVSARVKRIFYAE</sequence>
<dbReference type="NCBIfam" id="TIGR00492">
    <property type="entry name" value="alr"/>
    <property type="match status" value="1"/>
</dbReference>
<evidence type="ECO:0000313" key="10">
    <source>
        <dbReference type="Proteomes" id="UP000321532"/>
    </source>
</evidence>
<keyword evidence="3 5" id="KW-0663">Pyridoxal phosphate</keyword>
<comment type="cofactor">
    <cofactor evidence="2 5 6">
        <name>pyridoxal 5'-phosphate</name>
        <dbReference type="ChEBI" id="CHEBI:597326"/>
    </cofactor>
</comment>
<feature type="active site" description="Proton acceptor; specific for L-alanine" evidence="5">
    <location>
        <position position="719"/>
    </location>
</feature>
<evidence type="ECO:0000256" key="3">
    <source>
        <dbReference type="ARBA" id="ARBA00022898"/>
    </source>
</evidence>
<dbReference type="SUPFAM" id="SSF51419">
    <property type="entry name" value="PLP-binding barrel"/>
    <property type="match status" value="1"/>
</dbReference>